<dbReference type="PROSITE" id="PS50102">
    <property type="entry name" value="RRM"/>
    <property type="match status" value="1"/>
</dbReference>
<dbReference type="SUPFAM" id="SSF54928">
    <property type="entry name" value="RNA-binding domain, RBD"/>
    <property type="match status" value="2"/>
</dbReference>
<name>A0A7I8KTK2_SPIIN</name>
<dbReference type="InterPro" id="IPR000504">
    <property type="entry name" value="RRM_dom"/>
</dbReference>
<evidence type="ECO:0000256" key="2">
    <source>
        <dbReference type="PROSITE-ProRule" id="PRU00176"/>
    </source>
</evidence>
<dbReference type="InterPro" id="IPR012677">
    <property type="entry name" value="Nucleotide-bd_a/b_plait_sf"/>
</dbReference>
<evidence type="ECO:0000313" key="6">
    <source>
        <dbReference type="Proteomes" id="UP000663760"/>
    </source>
</evidence>
<evidence type="ECO:0000256" key="1">
    <source>
        <dbReference type="ARBA" id="ARBA00022884"/>
    </source>
</evidence>
<dbReference type="GO" id="GO:0003723">
    <property type="term" value="F:RNA binding"/>
    <property type="evidence" value="ECO:0007669"/>
    <property type="project" value="UniProtKB-UniRule"/>
</dbReference>
<dbReference type="Gene3D" id="3.30.70.330">
    <property type="match status" value="2"/>
</dbReference>
<dbReference type="PANTHER" id="PTHR23189">
    <property type="entry name" value="RNA RECOGNITION MOTIF-CONTAINING"/>
    <property type="match status" value="1"/>
</dbReference>
<dbReference type="OrthoDB" id="417481at2759"/>
<feature type="region of interest" description="Disordered" evidence="3">
    <location>
        <begin position="298"/>
        <end position="394"/>
    </location>
</feature>
<evidence type="ECO:0000259" key="4">
    <source>
        <dbReference type="PROSITE" id="PS50102"/>
    </source>
</evidence>
<feature type="region of interest" description="Disordered" evidence="3">
    <location>
        <begin position="593"/>
        <end position="669"/>
    </location>
</feature>
<feature type="region of interest" description="Disordered" evidence="3">
    <location>
        <begin position="551"/>
        <end position="571"/>
    </location>
</feature>
<accession>A0A7I8KTK2</accession>
<dbReference type="Pfam" id="PF04059">
    <property type="entry name" value="RRM_2"/>
    <property type="match status" value="1"/>
</dbReference>
<keyword evidence="6" id="KW-1185">Reference proteome</keyword>
<dbReference type="SMART" id="SM00360">
    <property type="entry name" value="RRM"/>
    <property type="match status" value="2"/>
</dbReference>
<feature type="compositionally biased region" description="Polar residues" evidence="3">
    <location>
        <begin position="594"/>
        <end position="619"/>
    </location>
</feature>
<keyword evidence="1 2" id="KW-0694">RNA-binding</keyword>
<organism evidence="5 6">
    <name type="scientific">Spirodela intermedia</name>
    <name type="common">Intermediate duckweed</name>
    <dbReference type="NCBI Taxonomy" id="51605"/>
    <lineage>
        <taxon>Eukaryota</taxon>
        <taxon>Viridiplantae</taxon>
        <taxon>Streptophyta</taxon>
        <taxon>Embryophyta</taxon>
        <taxon>Tracheophyta</taxon>
        <taxon>Spermatophyta</taxon>
        <taxon>Magnoliopsida</taxon>
        <taxon>Liliopsida</taxon>
        <taxon>Araceae</taxon>
        <taxon>Lemnoideae</taxon>
        <taxon>Spirodela</taxon>
    </lineage>
</organism>
<proteinExistence type="predicted"/>
<sequence>MEPGSMAGNILDPAAQEFHPAASPPPFSLLPPPPVYYAYGTPQAQPTAALPVPFYQTSQLNPSPYVSPATALPDTKPTRTLLLSSVPPHAAESAVRVELESFGGVRAVEMGRALGEGLVTVHFYDLRSAQAALAEIREQHVRQQSLLGQQYGFVGMVPGSGSGSGTNWGGGGDPLWAELGGSCGSNIGGYCGGGQPAVGRGLIAGRAVWAQFAPEAAGLDGPNNGSLVVFNLDSDVSSAALKDVFEVFGTVKELRETPLKPRHRFVEFFDIRDAARALYELNGKEIFGKRVVIEFSRPGGQQARRKGSSHQPTPLPPRLLRLPRADASYGATSRPPLLGRVGGECSVSTDDKAAGDNARRGKRAGGGGPSSVPASSSRQHSGRHKNWKSQSGKSRSATEARFLFKDTFAGGSSPSSSFRDSRTTVMIKNIPNKYSQKLLLNMLDNHCIHYNERIAAEGDGSEPMSSYDFVYLPIDFNNKCNVGYGFVNMTSPEATWRLYKAFHLQPWEVFNSRKICHVTYARLQGLEALKEHFKNSKFACDTDEYMPVVFSPPRDGKTLSAPTPIGSRGGAALLTASGRKKMAELMEEMGVLPSDNQSMDGDGSLSPSTTGSTFPQYDQQVEDEEGIEDPVDGDDRDDDDNGSREASGGRGGGVGDMTELTKALRYHHL</sequence>
<feature type="domain" description="RRM" evidence="4">
    <location>
        <begin position="225"/>
        <end position="298"/>
    </location>
</feature>
<protein>
    <recommendedName>
        <fullName evidence="4">RRM domain-containing protein</fullName>
    </recommendedName>
</protein>
<dbReference type="InterPro" id="IPR007201">
    <property type="entry name" value="Mei2-like_Rrm_C"/>
</dbReference>
<reference evidence="5" key="1">
    <citation type="submission" date="2020-02" db="EMBL/GenBank/DDBJ databases">
        <authorList>
            <person name="Scholz U."/>
            <person name="Mascher M."/>
            <person name="Fiebig A."/>
        </authorList>
    </citation>
    <scope>NUCLEOTIDE SEQUENCE</scope>
</reference>
<feature type="compositionally biased region" description="Basic and acidic residues" evidence="3">
    <location>
        <begin position="349"/>
        <end position="359"/>
    </location>
</feature>
<gene>
    <name evidence="5" type="ORF">SI8410_08011334</name>
</gene>
<dbReference type="Proteomes" id="UP000663760">
    <property type="component" value="Chromosome 8"/>
</dbReference>
<dbReference type="FunFam" id="3.30.70.330:FF:001402">
    <property type="entry name" value="Terminal EAR1-like 1"/>
    <property type="match status" value="1"/>
</dbReference>
<evidence type="ECO:0000256" key="3">
    <source>
        <dbReference type="SAM" id="MobiDB-lite"/>
    </source>
</evidence>
<dbReference type="AlphaFoldDB" id="A0A7I8KTK2"/>
<evidence type="ECO:0000313" key="5">
    <source>
        <dbReference type="EMBL" id="CAA7400656.1"/>
    </source>
</evidence>
<dbReference type="Pfam" id="PF00076">
    <property type="entry name" value="RRM_1"/>
    <property type="match status" value="1"/>
</dbReference>
<dbReference type="EMBL" id="LR746271">
    <property type="protein sequence ID" value="CAA7400656.1"/>
    <property type="molecule type" value="Genomic_DNA"/>
</dbReference>
<dbReference type="CDD" id="cd12530">
    <property type="entry name" value="RRM3_EAR1_like"/>
    <property type="match status" value="1"/>
</dbReference>
<dbReference type="InterPro" id="IPR034458">
    <property type="entry name" value="EAR1-like_RRM3"/>
</dbReference>
<feature type="compositionally biased region" description="Acidic residues" evidence="3">
    <location>
        <begin position="620"/>
        <end position="640"/>
    </location>
</feature>
<dbReference type="InterPro" id="IPR035979">
    <property type="entry name" value="RBD_domain_sf"/>
</dbReference>